<dbReference type="Proteomes" id="UP000316759">
    <property type="component" value="Unassembled WGS sequence"/>
</dbReference>
<dbReference type="InterPro" id="IPR028061">
    <property type="entry name" value="Fis1_TPR_C"/>
</dbReference>
<dbReference type="InterPro" id="IPR011990">
    <property type="entry name" value="TPR-like_helical_dom_sf"/>
</dbReference>
<dbReference type="Gene3D" id="1.25.40.10">
    <property type="entry name" value="Tetratricopeptide repeat domain"/>
    <property type="match status" value="1"/>
</dbReference>
<dbReference type="GO" id="GO:0000266">
    <property type="term" value="P:mitochondrial fission"/>
    <property type="evidence" value="ECO:0007669"/>
    <property type="project" value="InterPro"/>
</dbReference>
<evidence type="ECO:0000256" key="2">
    <source>
        <dbReference type="SAM" id="Phobius"/>
    </source>
</evidence>
<dbReference type="GO" id="GO:0005778">
    <property type="term" value="C:peroxisomal membrane"/>
    <property type="evidence" value="ECO:0007669"/>
    <property type="project" value="TreeGrafter"/>
</dbReference>
<dbReference type="PANTHER" id="PTHR13247">
    <property type="entry name" value="TETRATRICOPEPTIDE REPEAT PROTEIN 11 TPR REPEAT PROTEIN 11"/>
    <property type="match status" value="1"/>
</dbReference>
<keyword evidence="1" id="KW-0802">TPR repeat</keyword>
<keyword evidence="2" id="KW-0812">Transmembrane</keyword>
<dbReference type="GO" id="GO:0000422">
    <property type="term" value="P:autophagy of mitochondrion"/>
    <property type="evidence" value="ECO:0007669"/>
    <property type="project" value="TreeGrafter"/>
</dbReference>
<protein>
    <submittedName>
        <fullName evidence="3">Mitochondrial fission 1 protein</fullName>
    </submittedName>
</protein>
<dbReference type="SUPFAM" id="SSF48452">
    <property type="entry name" value="TPR-like"/>
    <property type="match status" value="1"/>
</dbReference>
<dbReference type="PANTHER" id="PTHR13247:SF0">
    <property type="entry name" value="MITOCHONDRIAL FISSION 1 PROTEIN"/>
    <property type="match status" value="1"/>
</dbReference>
<feature type="transmembrane region" description="Helical" evidence="2">
    <location>
        <begin position="125"/>
        <end position="147"/>
    </location>
</feature>
<gene>
    <name evidence="3" type="ORF">FGIG_06538</name>
</gene>
<dbReference type="CDD" id="cd12212">
    <property type="entry name" value="Fis1"/>
    <property type="match status" value="1"/>
</dbReference>
<keyword evidence="4" id="KW-1185">Reference proteome</keyword>
<dbReference type="SMART" id="SM00028">
    <property type="entry name" value="TPR"/>
    <property type="match status" value="1"/>
</dbReference>
<dbReference type="GO" id="GO:0016559">
    <property type="term" value="P:peroxisome fission"/>
    <property type="evidence" value="ECO:0007669"/>
    <property type="project" value="TreeGrafter"/>
</dbReference>
<dbReference type="InterPro" id="IPR033745">
    <property type="entry name" value="Fis1_cytosol"/>
</dbReference>
<dbReference type="GO" id="GO:0005741">
    <property type="term" value="C:mitochondrial outer membrane"/>
    <property type="evidence" value="ECO:0007669"/>
    <property type="project" value="TreeGrafter"/>
</dbReference>
<accession>A0A504YTH2</accession>
<keyword evidence="2" id="KW-0472">Membrane</keyword>
<feature type="repeat" description="TPR" evidence="1">
    <location>
        <begin position="71"/>
        <end position="104"/>
    </location>
</feature>
<dbReference type="OrthoDB" id="421154at2759"/>
<sequence>MEILNSKLPETAIIESREAYYQAKNAGRFDPNLQFAYAVDLLRTASAKNHQLSVDLLIELFQKSPDDCFRRDCLFYMAVAYARLSEYEKAIECCDNILKVQPQNHQAADLKSEILCRVRRDGITGIAAISGAVLGAAALVGLGIALIKHK</sequence>
<evidence type="ECO:0000313" key="3">
    <source>
        <dbReference type="EMBL" id="TPP63496.1"/>
    </source>
</evidence>
<keyword evidence="2" id="KW-1133">Transmembrane helix</keyword>
<dbReference type="AlphaFoldDB" id="A0A504YTH2"/>
<dbReference type="Pfam" id="PF14853">
    <property type="entry name" value="Fis1_TPR_C"/>
    <property type="match status" value="1"/>
</dbReference>
<dbReference type="InterPro" id="IPR019734">
    <property type="entry name" value="TPR_rpt"/>
</dbReference>
<dbReference type="STRING" id="46835.A0A504YTH2"/>
<dbReference type="EMBL" id="SUNJ01005586">
    <property type="protein sequence ID" value="TPP63496.1"/>
    <property type="molecule type" value="Genomic_DNA"/>
</dbReference>
<dbReference type="InterPro" id="IPR016543">
    <property type="entry name" value="Fis1"/>
</dbReference>
<dbReference type="PROSITE" id="PS50005">
    <property type="entry name" value="TPR"/>
    <property type="match status" value="1"/>
</dbReference>
<proteinExistence type="predicted"/>
<comment type="caution">
    <text evidence="3">The sequence shown here is derived from an EMBL/GenBank/DDBJ whole genome shotgun (WGS) entry which is preliminary data.</text>
</comment>
<reference evidence="3 4" key="1">
    <citation type="submission" date="2019-04" db="EMBL/GenBank/DDBJ databases">
        <title>Annotation for the trematode Fasciola gigantica.</title>
        <authorList>
            <person name="Choi Y.-J."/>
        </authorList>
    </citation>
    <scope>NUCLEOTIDE SEQUENCE [LARGE SCALE GENOMIC DNA]</scope>
    <source>
        <strain evidence="3">Uganda_cow_1</strain>
    </source>
</reference>
<organism evidence="3 4">
    <name type="scientific">Fasciola gigantica</name>
    <name type="common">Giant liver fluke</name>
    <dbReference type="NCBI Taxonomy" id="46835"/>
    <lineage>
        <taxon>Eukaryota</taxon>
        <taxon>Metazoa</taxon>
        <taxon>Spiralia</taxon>
        <taxon>Lophotrochozoa</taxon>
        <taxon>Platyhelminthes</taxon>
        <taxon>Trematoda</taxon>
        <taxon>Digenea</taxon>
        <taxon>Plagiorchiida</taxon>
        <taxon>Echinostomata</taxon>
        <taxon>Echinostomatoidea</taxon>
        <taxon>Fasciolidae</taxon>
        <taxon>Fasciola</taxon>
    </lineage>
</organism>
<evidence type="ECO:0000256" key="1">
    <source>
        <dbReference type="PROSITE-ProRule" id="PRU00339"/>
    </source>
</evidence>
<evidence type="ECO:0000313" key="4">
    <source>
        <dbReference type="Proteomes" id="UP000316759"/>
    </source>
</evidence>
<name>A0A504YTH2_FASGI</name>
<dbReference type="GO" id="GO:0043653">
    <property type="term" value="P:mitochondrial fragmentation involved in apoptotic process"/>
    <property type="evidence" value="ECO:0007669"/>
    <property type="project" value="TreeGrafter"/>
</dbReference>